<evidence type="ECO:0000313" key="2">
    <source>
        <dbReference type="EMBL" id="GEZ41144.1"/>
    </source>
</evidence>
<feature type="region of interest" description="Disordered" evidence="1">
    <location>
        <begin position="57"/>
        <end position="76"/>
    </location>
</feature>
<feature type="compositionally biased region" description="Basic and acidic residues" evidence="1">
    <location>
        <begin position="59"/>
        <end position="72"/>
    </location>
</feature>
<sequence>MTKVIEGEFEKLKDLKFEDVSLTCDISLKVFNNEFSQISRMDDDLFTYEVEFANIPCDSNKDDDSEQRMSHEADDDMGYDPSDVAFTEWLRIDTNIFNFEMPMCKAFNEFNYLLQIDPDLLIKDIMRFKTYKDYKDDWIYEWNENVQWVYDKPWLDNGIWMEPKPVKHTCKPFNYKTECSKCPICSWREDGYCTRGNFLGAYHIRNSIHYQDLKWYEALEDSELKERALRNKAIMEGLISDDESRNDG</sequence>
<proteinExistence type="predicted"/>
<protein>
    <submittedName>
        <fullName evidence="2">Uncharacterized protein</fullName>
    </submittedName>
</protein>
<comment type="caution">
    <text evidence="2">The sequence shown here is derived from an EMBL/GenBank/DDBJ whole genome shotgun (WGS) entry which is preliminary data.</text>
</comment>
<dbReference type="EMBL" id="BKCJ010275701">
    <property type="protein sequence ID" value="GEZ41144.1"/>
    <property type="molecule type" value="Genomic_DNA"/>
</dbReference>
<dbReference type="AlphaFoldDB" id="A0A699ICS2"/>
<name>A0A699ICS2_TANCI</name>
<reference evidence="2" key="1">
    <citation type="journal article" date="2019" name="Sci. Rep.">
        <title>Draft genome of Tanacetum cinerariifolium, the natural source of mosquito coil.</title>
        <authorList>
            <person name="Yamashiro T."/>
            <person name="Shiraishi A."/>
            <person name="Satake H."/>
            <person name="Nakayama K."/>
        </authorList>
    </citation>
    <scope>NUCLEOTIDE SEQUENCE</scope>
</reference>
<accession>A0A699ICS2</accession>
<organism evidence="2">
    <name type="scientific">Tanacetum cinerariifolium</name>
    <name type="common">Dalmatian daisy</name>
    <name type="synonym">Chrysanthemum cinerariifolium</name>
    <dbReference type="NCBI Taxonomy" id="118510"/>
    <lineage>
        <taxon>Eukaryota</taxon>
        <taxon>Viridiplantae</taxon>
        <taxon>Streptophyta</taxon>
        <taxon>Embryophyta</taxon>
        <taxon>Tracheophyta</taxon>
        <taxon>Spermatophyta</taxon>
        <taxon>Magnoliopsida</taxon>
        <taxon>eudicotyledons</taxon>
        <taxon>Gunneridae</taxon>
        <taxon>Pentapetalae</taxon>
        <taxon>asterids</taxon>
        <taxon>campanulids</taxon>
        <taxon>Asterales</taxon>
        <taxon>Asteraceae</taxon>
        <taxon>Asteroideae</taxon>
        <taxon>Anthemideae</taxon>
        <taxon>Anthemidinae</taxon>
        <taxon>Tanacetum</taxon>
    </lineage>
</organism>
<gene>
    <name evidence="2" type="ORF">Tci_513117</name>
</gene>
<evidence type="ECO:0000256" key="1">
    <source>
        <dbReference type="SAM" id="MobiDB-lite"/>
    </source>
</evidence>